<feature type="domain" description="ATP-dependent DNA ligase family profile" evidence="6">
    <location>
        <begin position="228"/>
        <end position="399"/>
    </location>
</feature>
<keyword evidence="3" id="KW-0235">DNA replication</keyword>
<feature type="domain" description="DNA ligase OB-like" evidence="7">
    <location>
        <begin position="414"/>
        <end position="476"/>
    </location>
</feature>
<evidence type="ECO:0000256" key="1">
    <source>
        <dbReference type="ARBA" id="ARBA00001968"/>
    </source>
</evidence>
<dbReference type="Gene3D" id="3.30.470.30">
    <property type="entry name" value="DNA ligase/mRNA capping enzyme"/>
    <property type="match status" value="1"/>
</dbReference>
<dbReference type="Gene3D" id="2.40.50.140">
    <property type="entry name" value="Nucleic acid-binding proteins"/>
    <property type="match status" value="1"/>
</dbReference>
<proteinExistence type="predicted"/>
<evidence type="ECO:0000256" key="3">
    <source>
        <dbReference type="ARBA" id="ARBA00022705"/>
    </source>
</evidence>
<dbReference type="InterPro" id="IPR029319">
    <property type="entry name" value="DNA_ligase_OB"/>
</dbReference>
<dbReference type="AlphaFoldDB" id="A0A316Z1V0"/>
<dbReference type="GO" id="GO:0003910">
    <property type="term" value="F:DNA ligase (ATP) activity"/>
    <property type="evidence" value="ECO:0007669"/>
    <property type="project" value="InterPro"/>
</dbReference>
<comment type="cofactor">
    <cofactor evidence="1">
        <name>a divalent metal cation</name>
        <dbReference type="ChEBI" id="CHEBI:60240"/>
    </cofactor>
</comment>
<dbReference type="InterPro" id="IPR012340">
    <property type="entry name" value="NA-bd_OB-fold"/>
</dbReference>
<evidence type="ECO:0000256" key="5">
    <source>
        <dbReference type="ARBA" id="ARBA00023204"/>
    </source>
</evidence>
<name>A0A316Z1V0_9BASI</name>
<dbReference type="CDD" id="cd08041">
    <property type="entry name" value="OBF_kDNA_ligase_like"/>
    <property type="match status" value="1"/>
</dbReference>
<dbReference type="InterPro" id="IPR012310">
    <property type="entry name" value="DNA_ligase_ATP-dep_cent"/>
</dbReference>
<dbReference type="SUPFAM" id="SSF50249">
    <property type="entry name" value="Nucleic acid-binding proteins"/>
    <property type="match status" value="1"/>
</dbReference>
<dbReference type="GO" id="GO:0006310">
    <property type="term" value="P:DNA recombination"/>
    <property type="evidence" value="ECO:0007669"/>
    <property type="project" value="InterPro"/>
</dbReference>
<dbReference type="CDD" id="cd07896">
    <property type="entry name" value="Adenylation_kDNA_ligase_like"/>
    <property type="match status" value="1"/>
</dbReference>
<dbReference type="GO" id="GO:0005524">
    <property type="term" value="F:ATP binding"/>
    <property type="evidence" value="ECO:0007669"/>
    <property type="project" value="InterPro"/>
</dbReference>
<protein>
    <submittedName>
        <fullName evidence="8">DNA ligase/mRNA capping enzyme</fullName>
    </submittedName>
</protein>
<keyword evidence="2 8" id="KW-0436">Ligase</keyword>
<dbReference type="Gene3D" id="3.30.1490.70">
    <property type="match status" value="1"/>
</dbReference>
<evidence type="ECO:0000313" key="8">
    <source>
        <dbReference type="EMBL" id="PWN95074.1"/>
    </source>
</evidence>
<dbReference type="Proteomes" id="UP000245946">
    <property type="component" value="Unassembled WGS sequence"/>
</dbReference>
<sequence length="525" mass="57694">MSAAAAAAEAEAEAMLNATAAAAAASTASSTSTEPAAAVSAAAATPAASSSTAPVAPAAAAAAAAPSIDLATGLVRGQKPKSLLAPGEERSFPGGAGKTYVAKRVPDGQSFTCTCTRWVYSKEPRSARTCAHLATLNGAAYESVRLAVAKETLPSVKNQGFASLKRMAETAEKRKEREVEEESWDTRHFGNGWNGVDDLGPRDAHGGMHLMLGDNYKLDDPKTRLADPTGFWMTEKLDGVRAWWNGSALYSRAGNCWNAPKWWTEKLPKDLHLDGELWIRRDAFEMTNGICQRSSKEAWKDVNFMAFDVTNVQMLYEERIKLLAERLPNGVLSPSAVQAREKGMHVCVLPMVQCRDNEHCREELHRVEEQGGEGLMLRKPKSKYECRGPGRSKVIWKVKSWYDAEAIVVGHSYGTEKNKRVMGNIIVQMENGRELEIGSGFTDEQRAMWEPKKGTVVRYRFQELLQDGTPRFPIFEGCPVDKFEAKDAIVRSTRLRASGINKPQYAVAKEANPYGSESSAKRRRY</sequence>
<evidence type="ECO:0000256" key="4">
    <source>
        <dbReference type="ARBA" id="ARBA00022763"/>
    </source>
</evidence>
<keyword evidence="5" id="KW-0234">DNA repair</keyword>
<dbReference type="NCBIfam" id="NF006592">
    <property type="entry name" value="PRK09125.1"/>
    <property type="match status" value="1"/>
</dbReference>
<reference evidence="8 9" key="1">
    <citation type="journal article" date="2018" name="Mol. Biol. Evol.">
        <title>Broad Genomic Sampling Reveals a Smut Pathogenic Ancestry of the Fungal Clade Ustilaginomycotina.</title>
        <authorList>
            <person name="Kijpornyongpan T."/>
            <person name="Mondo S.J."/>
            <person name="Barry K."/>
            <person name="Sandor L."/>
            <person name="Lee J."/>
            <person name="Lipzen A."/>
            <person name="Pangilinan J."/>
            <person name="LaButti K."/>
            <person name="Hainaut M."/>
            <person name="Henrissat B."/>
            <person name="Grigoriev I.V."/>
            <person name="Spatafora J.W."/>
            <person name="Aime M.C."/>
        </authorList>
    </citation>
    <scope>NUCLEOTIDE SEQUENCE [LARGE SCALE GENOMIC DNA]</scope>
    <source>
        <strain evidence="8 9">MCA 4186</strain>
    </source>
</reference>
<evidence type="ECO:0000313" key="9">
    <source>
        <dbReference type="Proteomes" id="UP000245946"/>
    </source>
</evidence>
<dbReference type="EMBL" id="KZ819307">
    <property type="protein sequence ID" value="PWN95074.1"/>
    <property type="molecule type" value="Genomic_DNA"/>
</dbReference>
<dbReference type="Pfam" id="PF14743">
    <property type="entry name" value="DNA_ligase_OB_2"/>
    <property type="match status" value="1"/>
</dbReference>
<dbReference type="PROSITE" id="PS00333">
    <property type="entry name" value="DNA_LIGASE_A2"/>
    <property type="match status" value="1"/>
</dbReference>
<evidence type="ECO:0000259" key="6">
    <source>
        <dbReference type="Pfam" id="PF01068"/>
    </source>
</evidence>
<accession>A0A316Z1V0</accession>
<dbReference type="InterPro" id="IPR050326">
    <property type="entry name" value="NAD_dep_DNA_ligaseB"/>
</dbReference>
<dbReference type="SUPFAM" id="SSF56091">
    <property type="entry name" value="DNA ligase/mRNA capping enzyme, catalytic domain"/>
    <property type="match status" value="1"/>
</dbReference>
<dbReference type="GeneID" id="37271013"/>
<dbReference type="GO" id="GO:0006281">
    <property type="term" value="P:DNA repair"/>
    <property type="evidence" value="ECO:0007669"/>
    <property type="project" value="UniProtKB-KW"/>
</dbReference>
<dbReference type="GO" id="GO:0006260">
    <property type="term" value="P:DNA replication"/>
    <property type="evidence" value="ECO:0007669"/>
    <property type="project" value="UniProtKB-KW"/>
</dbReference>
<keyword evidence="4" id="KW-0227">DNA damage</keyword>
<dbReference type="PANTHER" id="PTHR47810:SF1">
    <property type="entry name" value="DNA LIGASE B"/>
    <property type="match status" value="1"/>
</dbReference>
<keyword evidence="9" id="KW-1185">Reference proteome</keyword>
<dbReference type="STRING" id="58919.A0A316Z1V0"/>
<evidence type="ECO:0000259" key="7">
    <source>
        <dbReference type="Pfam" id="PF14743"/>
    </source>
</evidence>
<dbReference type="RefSeq" id="XP_025595353.1">
    <property type="nucleotide sequence ID" value="XM_025743469.1"/>
</dbReference>
<organism evidence="8 9">
    <name type="scientific">Tilletiopsis washingtonensis</name>
    <dbReference type="NCBI Taxonomy" id="58919"/>
    <lineage>
        <taxon>Eukaryota</taxon>
        <taxon>Fungi</taxon>
        <taxon>Dikarya</taxon>
        <taxon>Basidiomycota</taxon>
        <taxon>Ustilaginomycotina</taxon>
        <taxon>Exobasidiomycetes</taxon>
        <taxon>Entylomatales</taxon>
        <taxon>Entylomatales incertae sedis</taxon>
        <taxon>Tilletiopsis</taxon>
    </lineage>
</organism>
<dbReference type="OrthoDB" id="411785at2759"/>
<evidence type="ECO:0000256" key="2">
    <source>
        <dbReference type="ARBA" id="ARBA00022598"/>
    </source>
</evidence>
<dbReference type="PANTHER" id="PTHR47810">
    <property type="entry name" value="DNA LIGASE"/>
    <property type="match status" value="1"/>
</dbReference>
<gene>
    <name evidence="8" type="ORF">FA09DRAFT_332479</name>
</gene>
<dbReference type="InterPro" id="IPR016059">
    <property type="entry name" value="DNA_ligase_ATP-dep_CS"/>
</dbReference>
<dbReference type="Pfam" id="PF01068">
    <property type="entry name" value="DNA_ligase_A_M"/>
    <property type="match status" value="1"/>
</dbReference>